<feature type="compositionally biased region" description="Low complexity" evidence="1">
    <location>
        <begin position="454"/>
        <end position="473"/>
    </location>
</feature>
<protein>
    <submittedName>
        <fullName evidence="3">Uncharacterized protein</fullName>
    </submittedName>
</protein>
<feature type="region of interest" description="Disordered" evidence="1">
    <location>
        <begin position="433"/>
        <end position="570"/>
    </location>
</feature>
<feature type="chain" id="PRO_5042852597" evidence="2">
    <location>
        <begin position="23"/>
        <end position="592"/>
    </location>
</feature>
<feature type="compositionally biased region" description="Low complexity" evidence="1">
    <location>
        <begin position="163"/>
        <end position="181"/>
    </location>
</feature>
<feature type="compositionally biased region" description="Low complexity" evidence="1">
    <location>
        <begin position="547"/>
        <end position="561"/>
    </location>
</feature>
<gene>
    <name evidence="3" type="ORF">RUM43_012973</name>
</gene>
<feature type="compositionally biased region" description="Low complexity" evidence="1">
    <location>
        <begin position="139"/>
        <end position="151"/>
    </location>
</feature>
<comment type="caution">
    <text evidence="3">The sequence shown here is derived from an EMBL/GenBank/DDBJ whole genome shotgun (WGS) entry which is preliminary data.</text>
</comment>
<feature type="compositionally biased region" description="Basic and acidic residues" evidence="1">
    <location>
        <begin position="100"/>
        <end position="123"/>
    </location>
</feature>
<dbReference type="Proteomes" id="UP001372834">
    <property type="component" value="Unassembled WGS sequence"/>
</dbReference>
<evidence type="ECO:0000256" key="1">
    <source>
        <dbReference type="SAM" id="MobiDB-lite"/>
    </source>
</evidence>
<organism evidence="3 4">
    <name type="scientific">Polyplax serrata</name>
    <name type="common">Common mouse louse</name>
    <dbReference type="NCBI Taxonomy" id="468196"/>
    <lineage>
        <taxon>Eukaryota</taxon>
        <taxon>Metazoa</taxon>
        <taxon>Ecdysozoa</taxon>
        <taxon>Arthropoda</taxon>
        <taxon>Hexapoda</taxon>
        <taxon>Insecta</taxon>
        <taxon>Pterygota</taxon>
        <taxon>Neoptera</taxon>
        <taxon>Paraneoptera</taxon>
        <taxon>Psocodea</taxon>
        <taxon>Troctomorpha</taxon>
        <taxon>Phthiraptera</taxon>
        <taxon>Anoplura</taxon>
        <taxon>Polyplacidae</taxon>
        <taxon>Polyplax</taxon>
    </lineage>
</organism>
<dbReference type="EMBL" id="JAWJWE010000041">
    <property type="protein sequence ID" value="KAK6618582.1"/>
    <property type="molecule type" value="Genomic_DNA"/>
</dbReference>
<feature type="region of interest" description="Disordered" evidence="1">
    <location>
        <begin position="270"/>
        <end position="296"/>
    </location>
</feature>
<feature type="region of interest" description="Disordered" evidence="1">
    <location>
        <begin position="75"/>
        <end position="183"/>
    </location>
</feature>
<name>A0AAN8NJP9_POLSC</name>
<keyword evidence="2" id="KW-0732">Signal</keyword>
<sequence length="592" mass="65370">MTLVVLSCFLLLLIFLFRFVLIQESIKITEKAERDPTTGGMTSLTKSIVSRDVVGSAKIPWDCQEISDTGKLTIEDPAGGQSDSKFPRNGQPLVTCQNPYDRDVREKFETAPETPDSRLRPTEEMPQCERPGGGSKYQTKLTVTLKTPTVKQDAKLLPGKPMSPRSFQSPHHQQQQQNPPRYGLKPEFSILRFQTFPNAGCQTMGPRVSATNGRDCLVNHYGGVRSHANGLSGSLPRLPGLIPKAEVGLNASHIPVKEFDSEIDVLPGEESLSGSGAQPLLKPVKIPPVPPPRTSSCPKTIIPASLLGSSAVHQRVNRKGKTLDQTVIDPIMYNPLLLSQPIATSSPTISIRATKYGGTSSSENLYTPRCQKQGYQDESSTEDLTKQKYRFREDMNLSDVPKLNKSVSSPSFETFRTFRRKQADMLAFSVENILSQRSPEMPDPQEKPEKKTLSSKSHGHSNVSVSSSSGLDSPIKCDRRKRRVSIQFKKKPTQTSGSHQHEEEKESLSSRRNSLMSSVKASGCERRKLKGKNDETDATTSERERTNSVSSRTSSIVASANGSRRKFSTSSNRTYLNDEKIPWCGCWGNGCV</sequence>
<feature type="compositionally biased region" description="Basic residues" evidence="1">
    <location>
        <begin position="478"/>
        <end position="492"/>
    </location>
</feature>
<feature type="signal peptide" evidence="2">
    <location>
        <begin position="1"/>
        <end position="22"/>
    </location>
</feature>
<evidence type="ECO:0000256" key="2">
    <source>
        <dbReference type="SAM" id="SignalP"/>
    </source>
</evidence>
<reference evidence="3 4" key="1">
    <citation type="submission" date="2023-10" db="EMBL/GenBank/DDBJ databases">
        <title>Genomes of two closely related lineages of the louse Polyplax serrata with different host specificities.</title>
        <authorList>
            <person name="Martinu J."/>
            <person name="Tarabai H."/>
            <person name="Stefka J."/>
            <person name="Hypsa V."/>
        </authorList>
    </citation>
    <scope>NUCLEOTIDE SEQUENCE [LARGE SCALE GENOMIC DNA]</scope>
    <source>
        <strain evidence="3">HR10_N</strain>
    </source>
</reference>
<feature type="compositionally biased region" description="Basic and acidic residues" evidence="1">
    <location>
        <begin position="499"/>
        <end position="509"/>
    </location>
</feature>
<dbReference type="AlphaFoldDB" id="A0AAN8NJP9"/>
<proteinExistence type="predicted"/>
<accession>A0AAN8NJP9</accession>
<feature type="compositionally biased region" description="Basic and acidic residues" evidence="1">
    <location>
        <begin position="523"/>
        <end position="546"/>
    </location>
</feature>
<evidence type="ECO:0000313" key="4">
    <source>
        <dbReference type="Proteomes" id="UP001372834"/>
    </source>
</evidence>
<evidence type="ECO:0000313" key="3">
    <source>
        <dbReference type="EMBL" id="KAK6618582.1"/>
    </source>
</evidence>